<keyword evidence="3 7" id="KW-0694">RNA-binding</keyword>
<dbReference type="NCBIfam" id="TIGR00158">
    <property type="entry name" value="L9"/>
    <property type="match status" value="1"/>
</dbReference>
<protein>
    <recommendedName>
        <fullName evidence="6 7">Large ribosomal subunit protein bL9</fullName>
    </recommendedName>
</protein>
<dbReference type="GO" id="GO:0019843">
    <property type="term" value="F:rRNA binding"/>
    <property type="evidence" value="ECO:0007669"/>
    <property type="project" value="UniProtKB-UniRule"/>
</dbReference>
<organism evidence="9 10">
    <name type="scientific">Candidatus Azambacteria bacterium RIFCSPLOWO2_02_FULL_44_14</name>
    <dbReference type="NCBI Taxonomy" id="1797306"/>
    <lineage>
        <taxon>Bacteria</taxon>
        <taxon>Candidatus Azamiibacteriota</taxon>
    </lineage>
</organism>
<evidence type="ECO:0000256" key="3">
    <source>
        <dbReference type="ARBA" id="ARBA00022884"/>
    </source>
</evidence>
<comment type="caution">
    <text evidence="9">The sequence shown here is derived from an EMBL/GenBank/DDBJ whole genome shotgun (WGS) entry which is preliminary data.</text>
</comment>
<dbReference type="Gene3D" id="3.40.5.10">
    <property type="entry name" value="Ribosomal protein L9, N-terminal domain"/>
    <property type="match status" value="1"/>
</dbReference>
<evidence type="ECO:0000256" key="5">
    <source>
        <dbReference type="ARBA" id="ARBA00023274"/>
    </source>
</evidence>
<dbReference type="GO" id="GO:0003735">
    <property type="term" value="F:structural constituent of ribosome"/>
    <property type="evidence" value="ECO:0007669"/>
    <property type="project" value="InterPro"/>
</dbReference>
<evidence type="ECO:0000256" key="2">
    <source>
        <dbReference type="ARBA" id="ARBA00022730"/>
    </source>
</evidence>
<keyword evidence="2 7" id="KW-0699">rRNA-binding</keyword>
<gene>
    <name evidence="7" type="primary">rplI</name>
    <name evidence="9" type="ORF">A3I30_03240</name>
</gene>
<dbReference type="SUPFAM" id="SSF55658">
    <property type="entry name" value="L9 N-domain-like"/>
    <property type="match status" value="1"/>
</dbReference>
<dbReference type="InterPro" id="IPR020070">
    <property type="entry name" value="Ribosomal_bL9_N"/>
</dbReference>
<dbReference type="PANTHER" id="PTHR21368">
    <property type="entry name" value="50S RIBOSOMAL PROTEIN L9"/>
    <property type="match status" value="1"/>
</dbReference>
<evidence type="ECO:0000313" key="10">
    <source>
        <dbReference type="Proteomes" id="UP000177197"/>
    </source>
</evidence>
<dbReference type="AlphaFoldDB" id="A0A1F5CBT3"/>
<dbReference type="GO" id="GO:0006412">
    <property type="term" value="P:translation"/>
    <property type="evidence" value="ECO:0007669"/>
    <property type="project" value="UniProtKB-UniRule"/>
</dbReference>
<keyword evidence="5 7" id="KW-0687">Ribonucleoprotein</keyword>
<evidence type="ECO:0000259" key="8">
    <source>
        <dbReference type="PROSITE" id="PS00651"/>
    </source>
</evidence>
<proteinExistence type="inferred from homology"/>
<dbReference type="InterPro" id="IPR036935">
    <property type="entry name" value="Ribosomal_bL9_N_sf"/>
</dbReference>
<dbReference type="InterPro" id="IPR020594">
    <property type="entry name" value="Ribosomal_bL9_bac/chp"/>
</dbReference>
<evidence type="ECO:0000256" key="4">
    <source>
        <dbReference type="ARBA" id="ARBA00022980"/>
    </source>
</evidence>
<dbReference type="Pfam" id="PF03948">
    <property type="entry name" value="Ribosomal_L9_C"/>
    <property type="match status" value="1"/>
</dbReference>
<dbReference type="GO" id="GO:0005840">
    <property type="term" value="C:ribosome"/>
    <property type="evidence" value="ECO:0007669"/>
    <property type="project" value="UniProtKB-KW"/>
</dbReference>
<dbReference type="InterPro" id="IPR020069">
    <property type="entry name" value="Ribosomal_bL9_C"/>
</dbReference>
<feature type="domain" description="Ribosomal protein L9" evidence="8">
    <location>
        <begin position="13"/>
        <end position="40"/>
    </location>
</feature>
<dbReference type="HAMAP" id="MF_00503">
    <property type="entry name" value="Ribosomal_bL9"/>
    <property type="match status" value="1"/>
</dbReference>
<dbReference type="PROSITE" id="PS00651">
    <property type="entry name" value="RIBOSOMAL_L9"/>
    <property type="match status" value="1"/>
</dbReference>
<comment type="similarity">
    <text evidence="1 7">Belongs to the bacterial ribosomal protein bL9 family.</text>
</comment>
<evidence type="ECO:0000256" key="7">
    <source>
        <dbReference type="HAMAP-Rule" id="MF_00503"/>
    </source>
</evidence>
<dbReference type="GO" id="GO:1990904">
    <property type="term" value="C:ribonucleoprotein complex"/>
    <property type="evidence" value="ECO:0007669"/>
    <property type="project" value="UniProtKB-KW"/>
</dbReference>
<accession>A0A1F5CBT3</accession>
<dbReference type="InterPro" id="IPR009027">
    <property type="entry name" value="Ribosomal_bL9/RNase_H1_N"/>
</dbReference>
<evidence type="ECO:0000256" key="6">
    <source>
        <dbReference type="ARBA" id="ARBA00035292"/>
    </source>
</evidence>
<dbReference type="SUPFAM" id="SSF55653">
    <property type="entry name" value="Ribosomal protein L9 C-domain"/>
    <property type="match status" value="1"/>
</dbReference>
<dbReference type="Gene3D" id="3.10.430.100">
    <property type="entry name" value="Ribosomal protein L9, C-terminal domain"/>
    <property type="match status" value="1"/>
</dbReference>
<dbReference type="Proteomes" id="UP000177197">
    <property type="component" value="Unassembled WGS sequence"/>
</dbReference>
<keyword evidence="4 7" id="KW-0689">Ribosomal protein</keyword>
<comment type="function">
    <text evidence="7">Binds to the 23S rRNA.</text>
</comment>
<reference evidence="9 10" key="1">
    <citation type="journal article" date="2016" name="Nat. Commun.">
        <title>Thousands of microbial genomes shed light on interconnected biogeochemical processes in an aquifer system.</title>
        <authorList>
            <person name="Anantharaman K."/>
            <person name="Brown C.T."/>
            <person name="Hug L.A."/>
            <person name="Sharon I."/>
            <person name="Castelle C.J."/>
            <person name="Probst A.J."/>
            <person name="Thomas B.C."/>
            <person name="Singh A."/>
            <person name="Wilkins M.J."/>
            <person name="Karaoz U."/>
            <person name="Brodie E.L."/>
            <person name="Williams K.H."/>
            <person name="Hubbard S.S."/>
            <person name="Banfield J.F."/>
        </authorList>
    </citation>
    <scope>NUCLEOTIDE SEQUENCE [LARGE SCALE GENOMIC DNA]</scope>
</reference>
<dbReference type="Pfam" id="PF01281">
    <property type="entry name" value="Ribosomal_L9_N"/>
    <property type="match status" value="1"/>
</dbReference>
<evidence type="ECO:0000256" key="1">
    <source>
        <dbReference type="ARBA" id="ARBA00010605"/>
    </source>
</evidence>
<dbReference type="EMBL" id="MEYV01000010">
    <property type="protein sequence ID" value="OGD40284.1"/>
    <property type="molecule type" value="Genomic_DNA"/>
</dbReference>
<name>A0A1F5CBT3_9BACT</name>
<dbReference type="InterPro" id="IPR036791">
    <property type="entry name" value="Ribosomal_bL9_C_sf"/>
</dbReference>
<sequence>MKVVLLKDVSGLGKKGEVREVRNGYGRNFLLARGLAETATIQVLNKLAAKKQFREKHLEKEKSEALVLKSKLEKINPVFKVKIGEKGQPFGSITPTKIIQELEKQGIHIGKESLPAESIKTLGSHSLKIKLTNNVEAELKITIEAESSSAKATADKK</sequence>
<evidence type="ECO:0000313" key="9">
    <source>
        <dbReference type="EMBL" id="OGD40284.1"/>
    </source>
</evidence>
<dbReference type="InterPro" id="IPR000244">
    <property type="entry name" value="Ribosomal_bL9"/>
</dbReference>